<keyword evidence="2" id="KW-1185">Reference proteome</keyword>
<protein>
    <submittedName>
        <fullName evidence="1">Uncharacterized protein</fullName>
    </submittedName>
</protein>
<proteinExistence type="predicted"/>
<dbReference type="AlphaFoldDB" id="A0A8J9YG65"/>
<organism evidence="1 2">
    <name type="scientific">Brenthis ino</name>
    <name type="common">lesser marbled fritillary</name>
    <dbReference type="NCBI Taxonomy" id="405034"/>
    <lineage>
        <taxon>Eukaryota</taxon>
        <taxon>Metazoa</taxon>
        <taxon>Ecdysozoa</taxon>
        <taxon>Arthropoda</taxon>
        <taxon>Hexapoda</taxon>
        <taxon>Insecta</taxon>
        <taxon>Pterygota</taxon>
        <taxon>Neoptera</taxon>
        <taxon>Endopterygota</taxon>
        <taxon>Lepidoptera</taxon>
        <taxon>Glossata</taxon>
        <taxon>Ditrysia</taxon>
        <taxon>Papilionoidea</taxon>
        <taxon>Nymphalidae</taxon>
        <taxon>Heliconiinae</taxon>
        <taxon>Argynnini</taxon>
        <taxon>Brenthis</taxon>
    </lineage>
</organism>
<evidence type="ECO:0000313" key="1">
    <source>
        <dbReference type="EMBL" id="CAH0729629.1"/>
    </source>
</evidence>
<gene>
    <name evidence="1" type="ORF">BINO364_LOCUS14692</name>
</gene>
<feature type="non-terminal residue" evidence="1">
    <location>
        <position position="134"/>
    </location>
</feature>
<reference evidence="1" key="1">
    <citation type="submission" date="2021-12" db="EMBL/GenBank/DDBJ databases">
        <authorList>
            <person name="Martin H S."/>
        </authorList>
    </citation>
    <scope>NUCLEOTIDE SEQUENCE</scope>
</reference>
<accession>A0A8J9YG65</accession>
<sequence length="134" mass="15271">MACGDNYYARFNIRPGPGVSSALTCNDFKIKPQQLPCSVAQTDEIIGLRANAPERQSLLHSGRRTRRPPRPHLIPLRLLLRAQYGRGSLETVVLLRFVRFAVIGFIRLGNVDQSQFFIFIHLKLNMLRPDESVR</sequence>
<name>A0A8J9YG65_9NEOP</name>
<dbReference type="OrthoDB" id="10462425at2759"/>
<dbReference type="EMBL" id="OV170228">
    <property type="protein sequence ID" value="CAH0729629.1"/>
    <property type="molecule type" value="Genomic_DNA"/>
</dbReference>
<evidence type="ECO:0000313" key="2">
    <source>
        <dbReference type="Proteomes" id="UP000838878"/>
    </source>
</evidence>
<dbReference type="Proteomes" id="UP000838878">
    <property type="component" value="Chromosome 8"/>
</dbReference>